<keyword evidence="1" id="KW-0808">Transferase</keyword>
<dbReference type="GO" id="GO:0016757">
    <property type="term" value="F:glycosyltransferase activity"/>
    <property type="evidence" value="ECO:0007669"/>
    <property type="project" value="TreeGrafter"/>
</dbReference>
<dbReference type="AlphaFoldDB" id="A0A5C5XXD3"/>
<gene>
    <name evidence="1" type="ORF">Pla123a_47860</name>
</gene>
<organism evidence="1 2">
    <name type="scientific">Posidoniimonas polymericola</name>
    <dbReference type="NCBI Taxonomy" id="2528002"/>
    <lineage>
        <taxon>Bacteria</taxon>
        <taxon>Pseudomonadati</taxon>
        <taxon>Planctomycetota</taxon>
        <taxon>Planctomycetia</taxon>
        <taxon>Pirellulales</taxon>
        <taxon>Lacipirellulaceae</taxon>
        <taxon>Posidoniimonas</taxon>
    </lineage>
</organism>
<evidence type="ECO:0000313" key="1">
    <source>
        <dbReference type="EMBL" id="TWT66262.1"/>
    </source>
</evidence>
<sequence length="424" mass="46404">MSTTRRTDHRHPPATPGRGGLRVALYSHDTVGLGHLRRNLTIADCLASSGIGSSNLLIAGAHEANFFRLPERSDLMTLPRWRKNSLGEYDSGKLALSQHELGRLRAASIRSALEVFEPDVLIVDKVPRGTSGELTAALDMLKRRSRCKVVLGIRDVLDDPAMVSRDWLTAENVRAIDRYFDSVWVYGDPNVYDVRHEYQLPRSLAEKIVYTGYIDRRRQVDQADRATAEWLDKAADGKRLVACMVGGGEDGGPLARAFAESDFGADTAGVLVTGPFMSNEEKLALMAIGEQRDDLHVVGFLAEADLLVERADLVVAMGGYNTVCSLIARKKRALIAPRVVPRHEQLIRAERLAGLGLVDYLHPRDVNPVSLSRWINAPAARRPVGEVNMDGLDNIGRLITGLAGRGAPTPFNGVPPHSSQGQTT</sequence>
<comment type="caution">
    <text evidence="1">The sequence shown here is derived from an EMBL/GenBank/DDBJ whole genome shotgun (WGS) entry which is preliminary data.</text>
</comment>
<dbReference type="SUPFAM" id="SSF53756">
    <property type="entry name" value="UDP-Glycosyltransferase/glycogen phosphorylase"/>
    <property type="match status" value="1"/>
</dbReference>
<dbReference type="PANTHER" id="PTHR21015">
    <property type="entry name" value="UDP-N-ACETYLGLUCOSAMINE--N-ACETYLMURAMYL-(PENTAPEPTIDE) PYROPHOSPHORYL-UNDECAPRENOL N-ACETYLGLUCOSAMINE TRANSFERASE 1"/>
    <property type="match status" value="1"/>
</dbReference>
<accession>A0A5C5XXD3</accession>
<dbReference type="PANTHER" id="PTHR21015:SF28">
    <property type="entry name" value="SLL1722 PROTEIN"/>
    <property type="match status" value="1"/>
</dbReference>
<dbReference type="Proteomes" id="UP000318478">
    <property type="component" value="Unassembled WGS sequence"/>
</dbReference>
<evidence type="ECO:0000313" key="2">
    <source>
        <dbReference type="Proteomes" id="UP000318478"/>
    </source>
</evidence>
<dbReference type="RefSeq" id="WP_146591684.1">
    <property type="nucleotide sequence ID" value="NZ_SJPO01000017.1"/>
</dbReference>
<proteinExistence type="predicted"/>
<dbReference type="OrthoDB" id="9802126at2"/>
<dbReference type="Gene3D" id="3.40.50.2000">
    <property type="entry name" value="Glycogen Phosphorylase B"/>
    <property type="match status" value="1"/>
</dbReference>
<reference evidence="1 2" key="1">
    <citation type="submission" date="2019-02" db="EMBL/GenBank/DDBJ databases">
        <title>Deep-cultivation of Planctomycetes and their phenomic and genomic characterization uncovers novel biology.</title>
        <authorList>
            <person name="Wiegand S."/>
            <person name="Jogler M."/>
            <person name="Boedeker C."/>
            <person name="Pinto D."/>
            <person name="Vollmers J."/>
            <person name="Rivas-Marin E."/>
            <person name="Kohn T."/>
            <person name="Peeters S.H."/>
            <person name="Heuer A."/>
            <person name="Rast P."/>
            <person name="Oberbeckmann S."/>
            <person name="Bunk B."/>
            <person name="Jeske O."/>
            <person name="Meyerdierks A."/>
            <person name="Storesund J.E."/>
            <person name="Kallscheuer N."/>
            <person name="Luecker S."/>
            <person name="Lage O.M."/>
            <person name="Pohl T."/>
            <person name="Merkel B.J."/>
            <person name="Hornburger P."/>
            <person name="Mueller R.-W."/>
            <person name="Bruemmer F."/>
            <person name="Labrenz M."/>
            <person name="Spormann A.M."/>
            <person name="Op Den Camp H."/>
            <person name="Overmann J."/>
            <person name="Amann R."/>
            <person name="Jetten M.S.M."/>
            <person name="Mascher T."/>
            <person name="Medema M.H."/>
            <person name="Devos D.P."/>
            <person name="Kaster A.-K."/>
            <person name="Ovreas L."/>
            <person name="Rohde M."/>
            <person name="Galperin M.Y."/>
            <person name="Jogler C."/>
        </authorList>
    </citation>
    <scope>NUCLEOTIDE SEQUENCE [LARGE SCALE GENOMIC DNA]</scope>
    <source>
        <strain evidence="1 2">Pla123a</strain>
    </source>
</reference>
<dbReference type="EMBL" id="SJPO01000017">
    <property type="protein sequence ID" value="TWT66262.1"/>
    <property type="molecule type" value="Genomic_DNA"/>
</dbReference>
<keyword evidence="2" id="KW-1185">Reference proteome</keyword>
<name>A0A5C5XXD3_9BACT</name>
<protein>
    <submittedName>
        <fullName evidence="1">MurG-like transferase</fullName>
    </submittedName>
</protein>